<keyword evidence="2" id="KW-1185">Reference proteome</keyword>
<dbReference type="Gene3D" id="1.25.40.10">
    <property type="entry name" value="Tetratricopeptide repeat domain"/>
    <property type="match status" value="1"/>
</dbReference>
<dbReference type="InterPro" id="IPR011990">
    <property type="entry name" value="TPR-like_helical_dom_sf"/>
</dbReference>
<dbReference type="SUPFAM" id="SSF48452">
    <property type="entry name" value="TPR-like"/>
    <property type="match status" value="1"/>
</dbReference>
<dbReference type="AlphaFoldDB" id="A0A1R2BVS3"/>
<dbReference type="Proteomes" id="UP000187209">
    <property type="component" value="Unassembled WGS sequence"/>
</dbReference>
<comment type="caution">
    <text evidence="1">The sequence shown here is derived from an EMBL/GenBank/DDBJ whole genome shotgun (WGS) entry which is preliminary data.</text>
</comment>
<proteinExistence type="predicted"/>
<name>A0A1R2BVS3_9CILI</name>
<organism evidence="1 2">
    <name type="scientific">Stentor coeruleus</name>
    <dbReference type="NCBI Taxonomy" id="5963"/>
    <lineage>
        <taxon>Eukaryota</taxon>
        <taxon>Sar</taxon>
        <taxon>Alveolata</taxon>
        <taxon>Ciliophora</taxon>
        <taxon>Postciliodesmatophora</taxon>
        <taxon>Heterotrichea</taxon>
        <taxon>Heterotrichida</taxon>
        <taxon>Stentoridae</taxon>
        <taxon>Stentor</taxon>
    </lineage>
</organism>
<sequence length="452" mass="52133">MEKSKKLQQKEHLTNPLLESMSKASSYIQSQDFQSGLEELKKCEKSLEVLVNQNLSLDSDLILVTLHNIALCHQRLNNFTESSAYLEACVYNVKSKLGNYKTSTIIRKSDKIRKIRYLCLLYIQLADCFAKQKNHPSALDTAKKAVKASILSIKLCLNHCTNVKLKKPHTQSPLTSTTKPKGYYDFYNEAHDLLQFLYLLMNGKSSKKNPDEFTLNTVLGGQKSSLWIEKVTFDEIFEIKHLTINEIKALHSIKVELSRDFMLDKICMAISAYYLVYREFDINSHEPIKAKGFLKRAISLCKAFIPLSCPLFSTLSKEYSKKYISKSRIGKKTSLRSKSTKEVRNYNIKSQKKVKKTHVDVKVIPWIVRSERNKLGTGKKDLNSHSDKILKDKIQMSMECFEKTEPEPPLSEESSEEMCNNELQIGLFSSDLYGDYYEEEPDKYEYMPLKRN</sequence>
<dbReference type="EMBL" id="MPUH01000405">
    <property type="protein sequence ID" value="OMJ80864.1"/>
    <property type="molecule type" value="Genomic_DNA"/>
</dbReference>
<protein>
    <submittedName>
        <fullName evidence="1">Uncharacterized protein</fullName>
    </submittedName>
</protein>
<evidence type="ECO:0000313" key="1">
    <source>
        <dbReference type="EMBL" id="OMJ80864.1"/>
    </source>
</evidence>
<gene>
    <name evidence="1" type="ORF">SteCoe_18815</name>
</gene>
<accession>A0A1R2BVS3</accession>
<dbReference type="OrthoDB" id="299411at2759"/>
<reference evidence="1 2" key="1">
    <citation type="submission" date="2016-11" db="EMBL/GenBank/DDBJ databases">
        <title>The macronuclear genome of Stentor coeruleus: a giant cell with tiny introns.</title>
        <authorList>
            <person name="Slabodnick M."/>
            <person name="Ruby J.G."/>
            <person name="Reiff S.B."/>
            <person name="Swart E.C."/>
            <person name="Gosai S."/>
            <person name="Prabakaran S."/>
            <person name="Witkowska E."/>
            <person name="Larue G.E."/>
            <person name="Fisher S."/>
            <person name="Freeman R.M."/>
            <person name="Gunawardena J."/>
            <person name="Chu W."/>
            <person name="Stover N.A."/>
            <person name="Gregory B.D."/>
            <person name="Nowacki M."/>
            <person name="Derisi J."/>
            <person name="Roy S.W."/>
            <person name="Marshall W.F."/>
            <person name="Sood P."/>
        </authorList>
    </citation>
    <scope>NUCLEOTIDE SEQUENCE [LARGE SCALE GENOMIC DNA]</scope>
    <source>
        <strain evidence="1">WM001</strain>
    </source>
</reference>
<evidence type="ECO:0000313" key="2">
    <source>
        <dbReference type="Proteomes" id="UP000187209"/>
    </source>
</evidence>